<protein>
    <submittedName>
        <fullName evidence="2">Uncharacterized protein</fullName>
    </submittedName>
</protein>
<dbReference type="EMBL" id="MU825879">
    <property type="protein sequence ID" value="KAJ7385841.1"/>
    <property type="molecule type" value="Genomic_DNA"/>
</dbReference>
<dbReference type="OrthoDB" id="5986356at2759"/>
<gene>
    <name evidence="2" type="ORF">OS493_013876</name>
</gene>
<reference evidence="2" key="1">
    <citation type="submission" date="2023-01" db="EMBL/GenBank/DDBJ databases">
        <title>Genome assembly of the deep-sea coral Lophelia pertusa.</title>
        <authorList>
            <person name="Herrera S."/>
            <person name="Cordes E."/>
        </authorList>
    </citation>
    <scope>NUCLEOTIDE SEQUENCE</scope>
    <source>
        <strain evidence="2">USNM1676648</strain>
        <tissue evidence="2">Polyp</tissue>
    </source>
</reference>
<accession>A0A9X0D445</accession>
<dbReference type="AlphaFoldDB" id="A0A9X0D445"/>
<evidence type="ECO:0000313" key="3">
    <source>
        <dbReference type="Proteomes" id="UP001163046"/>
    </source>
</evidence>
<keyword evidence="1" id="KW-0732">Signal</keyword>
<keyword evidence="3" id="KW-1185">Reference proteome</keyword>
<comment type="caution">
    <text evidence="2">The sequence shown here is derived from an EMBL/GenBank/DDBJ whole genome shotgun (WGS) entry which is preliminary data.</text>
</comment>
<proteinExistence type="predicted"/>
<feature type="chain" id="PRO_5040804390" evidence="1">
    <location>
        <begin position="21"/>
        <end position="212"/>
    </location>
</feature>
<dbReference type="Proteomes" id="UP001163046">
    <property type="component" value="Unassembled WGS sequence"/>
</dbReference>
<feature type="signal peptide" evidence="1">
    <location>
        <begin position="1"/>
        <end position="20"/>
    </location>
</feature>
<sequence>MMKSFLAVSLFVAFVAVVRADGLAELEDDPGKLQVIQCKKDLYNCFKAGNSTKKECLVAYKNCMVAMVPTMPYFVTLCKKDLSWCVSHAQGIKMQAGCFVDFAKCLKNKGPTPVTYAPDSRAMDAPAPTRHTGVQCQIDLYDCNNKGDKTTMECLTDYKTCMAQLIPPYVETCNNKAKVCYANGESIFDKAKCAVDYAECLTNGASEGPDEA</sequence>
<evidence type="ECO:0000256" key="1">
    <source>
        <dbReference type="SAM" id="SignalP"/>
    </source>
</evidence>
<organism evidence="2 3">
    <name type="scientific">Desmophyllum pertusum</name>
    <dbReference type="NCBI Taxonomy" id="174260"/>
    <lineage>
        <taxon>Eukaryota</taxon>
        <taxon>Metazoa</taxon>
        <taxon>Cnidaria</taxon>
        <taxon>Anthozoa</taxon>
        <taxon>Hexacorallia</taxon>
        <taxon>Scleractinia</taxon>
        <taxon>Caryophylliina</taxon>
        <taxon>Caryophylliidae</taxon>
        <taxon>Desmophyllum</taxon>
    </lineage>
</organism>
<evidence type="ECO:0000313" key="2">
    <source>
        <dbReference type="EMBL" id="KAJ7385841.1"/>
    </source>
</evidence>
<name>A0A9X0D445_9CNID</name>